<name>X1AI02_9ZZZZ</name>
<comment type="similarity">
    <text evidence="1">Belongs to the NAD(P)-dependent epimerase/dehydratase family.</text>
</comment>
<dbReference type="AlphaFoldDB" id="X1AI02"/>
<dbReference type="InterPro" id="IPR036291">
    <property type="entry name" value="NAD(P)-bd_dom_sf"/>
</dbReference>
<dbReference type="SUPFAM" id="SSF51735">
    <property type="entry name" value="NAD(P)-binding Rossmann-fold domains"/>
    <property type="match status" value="1"/>
</dbReference>
<evidence type="ECO:0000259" key="2">
    <source>
        <dbReference type="Pfam" id="PF01370"/>
    </source>
</evidence>
<feature type="non-terminal residue" evidence="3">
    <location>
        <position position="245"/>
    </location>
</feature>
<sequence length="245" mass="27717">MKLLITGGAGFIGSNFVRYILKKYPDYEIVVLDKLTYAGNLDNLKEFLNPDNLYLRKDYRTSYPHHQVENFRSGVKVRFIEKKLLANRLIFIQGDICDSQLVERIMRGTEVVVNFAAQSHVDRSIMEAGSFVTTDVYGTYVLLEAARRHKISRFIQISSDEAYGSIEKGSFKETDPLNPSSPYAASKAAADLLVKSYYVTYNLPVIITRSSNNFGPYQHPEKLIPLFITNAVGDTYLPLYGDGMN</sequence>
<reference evidence="3" key="1">
    <citation type="journal article" date="2014" name="Front. Microbiol.">
        <title>High frequency of phylogenetically diverse reductive dehalogenase-homologous genes in deep subseafloor sedimentary metagenomes.</title>
        <authorList>
            <person name="Kawai M."/>
            <person name="Futagami T."/>
            <person name="Toyoda A."/>
            <person name="Takaki Y."/>
            <person name="Nishi S."/>
            <person name="Hori S."/>
            <person name="Arai W."/>
            <person name="Tsubouchi T."/>
            <person name="Morono Y."/>
            <person name="Uchiyama I."/>
            <person name="Ito T."/>
            <person name="Fujiyama A."/>
            <person name="Inagaki F."/>
            <person name="Takami H."/>
        </authorList>
    </citation>
    <scope>NUCLEOTIDE SEQUENCE</scope>
    <source>
        <strain evidence="3">Expedition CK06-06</strain>
    </source>
</reference>
<gene>
    <name evidence="3" type="ORF">S01H4_05691</name>
</gene>
<accession>X1AI02</accession>
<dbReference type="InterPro" id="IPR001509">
    <property type="entry name" value="Epimerase_deHydtase"/>
</dbReference>
<dbReference type="Gene3D" id="3.90.25.10">
    <property type="entry name" value="UDP-galactose 4-epimerase, domain 1"/>
    <property type="match status" value="1"/>
</dbReference>
<dbReference type="Gene3D" id="3.40.50.720">
    <property type="entry name" value="NAD(P)-binding Rossmann-like Domain"/>
    <property type="match status" value="2"/>
</dbReference>
<proteinExistence type="inferred from homology"/>
<organism evidence="3">
    <name type="scientific">marine sediment metagenome</name>
    <dbReference type="NCBI Taxonomy" id="412755"/>
    <lineage>
        <taxon>unclassified sequences</taxon>
        <taxon>metagenomes</taxon>
        <taxon>ecological metagenomes</taxon>
    </lineage>
</organism>
<dbReference type="EMBL" id="BART01001676">
    <property type="protein sequence ID" value="GAG72298.1"/>
    <property type="molecule type" value="Genomic_DNA"/>
</dbReference>
<dbReference type="PANTHER" id="PTHR43000">
    <property type="entry name" value="DTDP-D-GLUCOSE 4,6-DEHYDRATASE-RELATED"/>
    <property type="match status" value="1"/>
</dbReference>
<evidence type="ECO:0000313" key="3">
    <source>
        <dbReference type="EMBL" id="GAG72298.1"/>
    </source>
</evidence>
<feature type="domain" description="NAD-dependent epimerase/dehydratase" evidence="2">
    <location>
        <begin position="4"/>
        <end position="244"/>
    </location>
</feature>
<evidence type="ECO:0000256" key="1">
    <source>
        <dbReference type="ARBA" id="ARBA00007637"/>
    </source>
</evidence>
<comment type="caution">
    <text evidence="3">The sequence shown here is derived from an EMBL/GenBank/DDBJ whole genome shotgun (WGS) entry which is preliminary data.</text>
</comment>
<protein>
    <recommendedName>
        <fullName evidence="2">NAD-dependent epimerase/dehydratase domain-containing protein</fullName>
    </recommendedName>
</protein>
<dbReference type="Pfam" id="PF01370">
    <property type="entry name" value="Epimerase"/>
    <property type="match status" value="1"/>
</dbReference>